<dbReference type="EMBL" id="AP014809">
    <property type="protein sequence ID" value="BAU90653.1"/>
    <property type="molecule type" value="Genomic_DNA"/>
</dbReference>
<dbReference type="AlphaFoldDB" id="A0A160PER0"/>
<name>A0A160PER0_9HYPH</name>
<evidence type="ECO:0000313" key="1">
    <source>
        <dbReference type="EMBL" id="BAU90653.1"/>
    </source>
</evidence>
<dbReference type="Proteomes" id="UP000218288">
    <property type="component" value="Chromosome"/>
</dbReference>
<organism evidence="1 2">
    <name type="scientific">Methylorubrum populi</name>
    <dbReference type="NCBI Taxonomy" id="223967"/>
    <lineage>
        <taxon>Bacteria</taxon>
        <taxon>Pseudomonadati</taxon>
        <taxon>Pseudomonadota</taxon>
        <taxon>Alphaproteobacteria</taxon>
        <taxon>Hyphomicrobiales</taxon>
        <taxon>Methylobacteriaceae</taxon>
        <taxon>Methylorubrum</taxon>
    </lineage>
</organism>
<evidence type="ECO:0000313" key="2">
    <source>
        <dbReference type="Proteomes" id="UP000218288"/>
    </source>
</evidence>
<proteinExistence type="predicted"/>
<reference evidence="1 2" key="1">
    <citation type="journal article" date="2016" name="Genome Announc.">
        <title>Complete Genome Sequence of Methylobacterium populi P-1M, Isolated from Pink-Pigmented Household Biofilm.</title>
        <authorList>
            <person name="Morohoshi T."/>
            <person name="Ikeda T."/>
        </authorList>
    </citation>
    <scope>NUCLEOTIDE SEQUENCE [LARGE SCALE GENOMIC DNA]</scope>
    <source>
        <strain evidence="1 2">P-1M</strain>
    </source>
</reference>
<accession>A0A160PER0</accession>
<protein>
    <submittedName>
        <fullName evidence="1">Uncharacterized protein</fullName>
    </submittedName>
</protein>
<sequence>MAGRPPAEVVPGALDQPELDGAPARIELDHLTPAVIEARKAVAEFDAGFHYRGREPAHRGEVLDAWYRRATAGAAVGSRLIIAKHDHFARHPLQAEALDLRARLLAVAEEAYRELPRAQKRANWIRGA</sequence>
<gene>
    <name evidence="1" type="ORF">MPPM_2048</name>
</gene>